<evidence type="ECO:0000313" key="3">
    <source>
        <dbReference type="Proteomes" id="UP001501600"/>
    </source>
</evidence>
<proteinExistence type="predicted"/>
<comment type="caution">
    <text evidence="2">The sequence shown here is derived from an EMBL/GenBank/DDBJ whole genome shotgun (WGS) entry which is preliminary data.</text>
</comment>
<keyword evidence="3" id="KW-1185">Reference proteome</keyword>
<evidence type="ECO:0000313" key="2">
    <source>
        <dbReference type="EMBL" id="GAA5189566.1"/>
    </source>
</evidence>
<evidence type="ECO:0000259" key="1">
    <source>
        <dbReference type="Pfam" id="PF24732"/>
    </source>
</evidence>
<gene>
    <name evidence="2" type="ORF">GCM10025772_12250</name>
</gene>
<dbReference type="RefSeq" id="WP_425557054.1">
    <property type="nucleotide sequence ID" value="NZ_BAABLF010000006.1"/>
</dbReference>
<reference evidence="3" key="1">
    <citation type="journal article" date="2019" name="Int. J. Syst. Evol. Microbiol.">
        <title>The Global Catalogue of Microorganisms (GCM) 10K type strain sequencing project: providing services to taxonomists for standard genome sequencing and annotation.</title>
        <authorList>
            <consortium name="The Broad Institute Genomics Platform"/>
            <consortium name="The Broad Institute Genome Sequencing Center for Infectious Disease"/>
            <person name="Wu L."/>
            <person name="Ma J."/>
        </authorList>
    </citation>
    <scope>NUCLEOTIDE SEQUENCE [LARGE SCALE GENOMIC DNA]</scope>
    <source>
        <strain evidence="3">JCM 18720</strain>
    </source>
</reference>
<accession>A0ABP9S0M4</accession>
<protein>
    <recommendedName>
        <fullName evidence="1">ParE-like toxin domain-containing protein</fullName>
    </recommendedName>
</protein>
<dbReference type="Proteomes" id="UP001501600">
    <property type="component" value="Unassembled WGS sequence"/>
</dbReference>
<dbReference type="EMBL" id="BAABLF010000006">
    <property type="protein sequence ID" value="GAA5189566.1"/>
    <property type="molecule type" value="Genomic_DNA"/>
</dbReference>
<dbReference type="Pfam" id="PF24732">
    <property type="entry name" value="ParE_like"/>
    <property type="match status" value="1"/>
</dbReference>
<name>A0ABP9S0M4_9GAMM</name>
<feature type="domain" description="ParE-like toxin" evidence="1">
    <location>
        <begin position="19"/>
        <end position="80"/>
    </location>
</feature>
<dbReference type="InterPro" id="IPR056925">
    <property type="entry name" value="ParE-like"/>
</dbReference>
<organism evidence="2 3">
    <name type="scientific">Ferrimonas gelatinilytica</name>
    <dbReference type="NCBI Taxonomy" id="1255257"/>
    <lineage>
        <taxon>Bacteria</taxon>
        <taxon>Pseudomonadati</taxon>
        <taxon>Pseudomonadota</taxon>
        <taxon>Gammaproteobacteria</taxon>
        <taxon>Alteromonadales</taxon>
        <taxon>Ferrimonadaceae</taxon>
        <taxon>Ferrimonas</taxon>
    </lineage>
</organism>
<sequence>MTTSKLKSLHQQLPERQQRRVNNITQALIDGQNYHSLGGVRVRCNNNLIRFRLGRNWRLIFRQSPLGYEFLSVVSRQDFETEIKRRR</sequence>